<dbReference type="Gene3D" id="1.10.510.10">
    <property type="entry name" value="Transferase(Phosphotransferase) domain 1"/>
    <property type="match status" value="1"/>
</dbReference>
<evidence type="ECO:0000313" key="10">
    <source>
        <dbReference type="Proteomes" id="UP000035642"/>
    </source>
</evidence>
<dbReference type="AlphaFoldDB" id="A0A0K0D3B2"/>
<evidence type="ECO:0000256" key="6">
    <source>
        <dbReference type="ARBA" id="ARBA00022840"/>
    </source>
</evidence>
<dbReference type="GO" id="GO:0005829">
    <property type="term" value="C:cytosol"/>
    <property type="evidence" value="ECO:0007669"/>
    <property type="project" value="TreeGrafter"/>
</dbReference>
<evidence type="ECO:0000256" key="8">
    <source>
        <dbReference type="ARBA" id="ARBA00048679"/>
    </source>
</evidence>
<evidence type="ECO:0000256" key="3">
    <source>
        <dbReference type="ARBA" id="ARBA00022679"/>
    </source>
</evidence>
<evidence type="ECO:0000313" key="11">
    <source>
        <dbReference type="WBParaSite" id="ACAC_0000455701-mRNA-1"/>
    </source>
</evidence>
<name>A0A0K0D3B2_ANGCA</name>
<keyword evidence="6" id="KW-0067">ATP-binding</keyword>
<dbReference type="GO" id="GO:0004691">
    <property type="term" value="F:cAMP-dependent protein kinase activity"/>
    <property type="evidence" value="ECO:0007669"/>
    <property type="project" value="TreeGrafter"/>
</dbReference>
<dbReference type="Pfam" id="PF00069">
    <property type="entry name" value="Pkinase"/>
    <property type="match status" value="1"/>
</dbReference>
<dbReference type="EC" id="2.7.11.1" evidence="1"/>
<sequence length="203" mass="22850">MTTSSSPCGADSTFQCSVSYTYDPNNNKNVLKEEDVGDNDDIDESLSLRTSRVSLSQSPKSSPSSSFDTTITLKVLDNITTLELIALTEQPLFICPTYLNVQLLQRISSDKDDMNLYMIMEFVCGGELLAYLRASRVFSNAVSRFYAAEIVCALEYIHSKNIIYRDLKPENLMLSRDGHIKLADFGFAKELRGRLVYSSIHYH</sequence>
<evidence type="ECO:0000256" key="2">
    <source>
        <dbReference type="ARBA" id="ARBA00022527"/>
    </source>
</evidence>
<dbReference type="STRING" id="6313.A0A0K0D3B2"/>
<dbReference type="InterPro" id="IPR000719">
    <property type="entry name" value="Prot_kinase_dom"/>
</dbReference>
<keyword evidence="5" id="KW-0418">Kinase</keyword>
<evidence type="ECO:0000256" key="1">
    <source>
        <dbReference type="ARBA" id="ARBA00012513"/>
    </source>
</evidence>
<evidence type="ECO:0000259" key="9">
    <source>
        <dbReference type="PROSITE" id="PS50011"/>
    </source>
</evidence>
<dbReference type="SUPFAM" id="SSF56112">
    <property type="entry name" value="Protein kinase-like (PK-like)"/>
    <property type="match status" value="1"/>
</dbReference>
<dbReference type="GO" id="GO:0005952">
    <property type="term" value="C:cAMP-dependent protein kinase complex"/>
    <property type="evidence" value="ECO:0007669"/>
    <property type="project" value="TreeGrafter"/>
</dbReference>
<protein>
    <recommendedName>
        <fullName evidence="1">non-specific serine/threonine protein kinase</fullName>
        <ecNumber evidence="1">2.7.11.1</ecNumber>
    </recommendedName>
</protein>
<dbReference type="InterPro" id="IPR008271">
    <property type="entry name" value="Ser/Thr_kinase_AS"/>
</dbReference>
<evidence type="ECO:0000256" key="4">
    <source>
        <dbReference type="ARBA" id="ARBA00022741"/>
    </source>
</evidence>
<accession>A0A0K0D3B2</accession>
<organism evidence="10 11">
    <name type="scientific">Angiostrongylus cantonensis</name>
    <name type="common">Rat lungworm</name>
    <dbReference type="NCBI Taxonomy" id="6313"/>
    <lineage>
        <taxon>Eukaryota</taxon>
        <taxon>Metazoa</taxon>
        <taxon>Ecdysozoa</taxon>
        <taxon>Nematoda</taxon>
        <taxon>Chromadorea</taxon>
        <taxon>Rhabditida</taxon>
        <taxon>Rhabditina</taxon>
        <taxon>Rhabditomorpha</taxon>
        <taxon>Strongyloidea</taxon>
        <taxon>Metastrongylidae</taxon>
        <taxon>Angiostrongylus</taxon>
    </lineage>
</organism>
<dbReference type="Gene3D" id="3.30.200.20">
    <property type="entry name" value="Phosphorylase Kinase, domain 1"/>
    <property type="match status" value="1"/>
</dbReference>
<evidence type="ECO:0000256" key="7">
    <source>
        <dbReference type="ARBA" id="ARBA00047899"/>
    </source>
</evidence>
<comment type="catalytic activity">
    <reaction evidence="7">
        <text>L-threonyl-[protein] + ATP = O-phospho-L-threonyl-[protein] + ADP + H(+)</text>
        <dbReference type="Rhea" id="RHEA:46608"/>
        <dbReference type="Rhea" id="RHEA-COMP:11060"/>
        <dbReference type="Rhea" id="RHEA-COMP:11605"/>
        <dbReference type="ChEBI" id="CHEBI:15378"/>
        <dbReference type="ChEBI" id="CHEBI:30013"/>
        <dbReference type="ChEBI" id="CHEBI:30616"/>
        <dbReference type="ChEBI" id="CHEBI:61977"/>
        <dbReference type="ChEBI" id="CHEBI:456216"/>
        <dbReference type="EC" id="2.7.11.1"/>
    </reaction>
</comment>
<dbReference type="FunFam" id="1.10.510.10:FF:000294">
    <property type="entry name" value="Serine/threonine-protein kinase OXI1"/>
    <property type="match status" value="1"/>
</dbReference>
<feature type="domain" description="Protein kinase" evidence="9">
    <location>
        <begin position="28"/>
        <end position="203"/>
    </location>
</feature>
<keyword evidence="2" id="KW-0723">Serine/threonine-protein kinase</keyword>
<keyword evidence="3" id="KW-0808">Transferase</keyword>
<dbReference type="InterPro" id="IPR011009">
    <property type="entry name" value="Kinase-like_dom_sf"/>
</dbReference>
<keyword evidence="10" id="KW-1185">Reference proteome</keyword>
<dbReference type="GO" id="GO:0005524">
    <property type="term" value="F:ATP binding"/>
    <property type="evidence" value="ECO:0007669"/>
    <property type="project" value="UniProtKB-KW"/>
</dbReference>
<dbReference type="PROSITE" id="PS50011">
    <property type="entry name" value="PROTEIN_KINASE_DOM"/>
    <property type="match status" value="1"/>
</dbReference>
<keyword evidence="4" id="KW-0547">Nucleotide-binding</keyword>
<dbReference type="PROSITE" id="PS00108">
    <property type="entry name" value="PROTEIN_KINASE_ST"/>
    <property type="match status" value="1"/>
</dbReference>
<reference evidence="10" key="1">
    <citation type="submission" date="2012-09" db="EMBL/GenBank/DDBJ databases">
        <authorList>
            <person name="Martin A.A."/>
        </authorList>
    </citation>
    <scope>NUCLEOTIDE SEQUENCE</scope>
</reference>
<dbReference type="WBParaSite" id="ACAC_0000455701-mRNA-1">
    <property type="protein sequence ID" value="ACAC_0000455701-mRNA-1"/>
    <property type="gene ID" value="ACAC_0000455701"/>
</dbReference>
<reference evidence="11" key="2">
    <citation type="submission" date="2017-02" db="UniProtKB">
        <authorList>
            <consortium name="WormBaseParasite"/>
        </authorList>
    </citation>
    <scope>IDENTIFICATION</scope>
</reference>
<dbReference type="Proteomes" id="UP000035642">
    <property type="component" value="Unassembled WGS sequence"/>
</dbReference>
<dbReference type="SMART" id="SM00220">
    <property type="entry name" value="S_TKc"/>
    <property type="match status" value="1"/>
</dbReference>
<dbReference type="PANTHER" id="PTHR24353:SF37">
    <property type="entry name" value="CAMP-DEPENDENT PROTEIN KINASE CATALYTIC SUBUNIT PRKX"/>
    <property type="match status" value="1"/>
</dbReference>
<comment type="catalytic activity">
    <reaction evidence="8">
        <text>L-seryl-[protein] + ATP = O-phospho-L-seryl-[protein] + ADP + H(+)</text>
        <dbReference type="Rhea" id="RHEA:17989"/>
        <dbReference type="Rhea" id="RHEA-COMP:9863"/>
        <dbReference type="Rhea" id="RHEA-COMP:11604"/>
        <dbReference type="ChEBI" id="CHEBI:15378"/>
        <dbReference type="ChEBI" id="CHEBI:29999"/>
        <dbReference type="ChEBI" id="CHEBI:30616"/>
        <dbReference type="ChEBI" id="CHEBI:83421"/>
        <dbReference type="ChEBI" id="CHEBI:456216"/>
        <dbReference type="EC" id="2.7.11.1"/>
    </reaction>
</comment>
<dbReference type="PANTHER" id="PTHR24353">
    <property type="entry name" value="CYCLIC NUCLEOTIDE-DEPENDENT PROTEIN KINASE"/>
    <property type="match status" value="1"/>
</dbReference>
<evidence type="ECO:0000256" key="5">
    <source>
        <dbReference type="ARBA" id="ARBA00022777"/>
    </source>
</evidence>
<proteinExistence type="predicted"/>